<dbReference type="GeneID" id="116193699"/>
<feature type="transmembrane region" description="Helical" evidence="9">
    <location>
        <begin position="97"/>
        <end position="122"/>
    </location>
</feature>
<evidence type="ECO:0000256" key="6">
    <source>
        <dbReference type="ARBA" id="ARBA00022989"/>
    </source>
</evidence>
<dbReference type="Pfam" id="PF04506">
    <property type="entry name" value="Rft-1"/>
    <property type="match status" value="1"/>
</dbReference>
<reference evidence="11" key="1">
    <citation type="journal article" date="2017" name="Plant J.">
        <title>The pomegranate (Punica granatum L.) genome and the genomics of punicalagin biosynthesis.</title>
        <authorList>
            <person name="Qin G."/>
            <person name="Xu C."/>
            <person name="Ming R."/>
            <person name="Tang H."/>
            <person name="Guyot R."/>
            <person name="Kramer E.M."/>
            <person name="Hu Y."/>
            <person name="Yi X."/>
            <person name="Qi Y."/>
            <person name="Xu X."/>
            <person name="Gao Z."/>
            <person name="Pan H."/>
            <person name="Jian J."/>
            <person name="Tian Y."/>
            <person name="Yue Z."/>
            <person name="Xu Y."/>
        </authorList>
    </citation>
    <scope>NUCLEOTIDE SEQUENCE [LARGE SCALE GENOMIC DNA]</scope>
    <source>
        <strain evidence="11">cv. Dabenzi</strain>
    </source>
</reference>
<evidence type="ECO:0000256" key="4">
    <source>
        <dbReference type="ARBA" id="ARBA00022692"/>
    </source>
</evidence>
<evidence type="ECO:0000313" key="11">
    <source>
        <dbReference type="Proteomes" id="UP000197138"/>
    </source>
</evidence>
<reference evidence="12" key="3">
    <citation type="journal article" date="2020" name="Plant Biotechnol. J.">
        <title>The pomegranate (Punica granatum L.) draft genome dissects genetic divergence between soft- and hard-seeded cultivars.</title>
        <authorList>
            <person name="Luo X."/>
            <person name="Li H."/>
            <person name="Wu Z."/>
            <person name="Yao W."/>
            <person name="Zhao P."/>
            <person name="Cao D."/>
            <person name="Yu H."/>
            <person name="Li K."/>
            <person name="Poudel K."/>
            <person name="Zhao D."/>
            <person name="Zhang F."/>
            <person name="Xia X."/>
            <person name="Chen L."/>
            <person name="Wang Q."/>
            <person name="Jing D."/>
            <person name="Cao S."/>
        </authorList>
    </citation>
    <scope>NUCLEOTIDE SEQUENCE [LARGE SCALE GENOMIC DNA]</scope>
</reference>
<dbReference type="AlphaFoldDB" id="A0A218WST1"/>
<dbReference type="OrthoDB" id="9979195at2759"/>
<dbReference type="GO" id="GO:0034203">
    <property type="term" value="P:glycolipid translocation"/>
    <property type="evidence" value="ECO:0007669"/>
    <property type="project" value="TreeGrafter"/>
</dbReference>
<evidence type="ECO:0000313" key="12">
    <source>
        <dbReference type="Proteomes" id="UP000515151"/>
    </source>
</evidence>
<keyword evidence="5" id="KW-0256">Endoplasmic reticulum</keyword>
<proteinExistence type="inferred from homology"/>
<dbReference type="Proteomes" id="UP000515151">
    <property type="component" value="Chromosome 2"/>
</dbReference>
<comment type="caution">
    <text evidence="9">Lacks conserved residue(s) required for the propagation of feature annotation.</text>
</comment>
<dbReference type="PANTHER" id="PTHR13117:SF5">
    <property type="entry name" value="PROTEIN RFT1 HOMOLOG"/>
    <property type="match status" value="1"/>
</dbReference>
<dbReference type="RefSeq" id="XP_031378301.1">
    <property type="nucleotide sequence ID" value="XM_031522441.1"/>
</dbReference>
<dbReference type="InterPro" id="IPR007594">
    <property type="entry name" value="RFT1"/>
</dbReference>
<keyword evidence="4 9" id="KW-0812">Transmembrane</keyword>
<organism evidence="10 11">
    <name type="scientific">Punica granatum</name>
    <name type="common">Pomegranate</name>
    <dbReference type="NCBI Taxonomy" id="22663"/>
    <lineage>
        <taxon>Eukaryota</taxon>
        <taxon>Viridiplantae</taxon>
        <taxon>Streptophyta</taxon>
        <taxon>Embryophyta</taxon>
        <taxon>Tracheophyta</taxon>
        <taxon>Spermatophyta</taxon>
        <taxon>Magnoliopsida</taxon>
        <taxon>eudicotyledons</taxon>
        <taxon>Gunneridae</taxon>
        <taxon>Pentapetalae</taxon>
        <taxon>rosids</taxon>
        <taxon>malvids</taxon>
        <taxon>Myrtales</taxon>
        <taxon>Lythraceae</taxon>
        <taxon>Punica</taxon>
    </lineage>
</organism>
<keyword evidence="12" id="KW-1185">Reference proteome</keyword>
<accession>A0A218WST1</accession>
<evidence type="ECO:0000256" key="1">
    <source>
        <dbReference type="ARBA" id="ARBA00004477"/>
    </source>
</evidence>
<protein>
    <recommendedName>
        <fullName evidence="9">Protein RFT1 homolog</fullName>
    </recommendedName>
</protein>
<evidence type="ECO:0000256" key="8">
    <source>
        <dbReference type="ARBA" id="ARBA00045912"/>
    </source>
</evidence>
<evidence type="ECO:0000256" key="5">
    <source>
        <dbReference type="ARBA" id="ARBA00022824"/>
    </source>
</evidence>
<comment type="pathway">
    <text evidence="2">Protein modification; protein glycosylation.</text>
</comment>
<evidence type="ECO:0000256" key="7">
    <source>
        <dbReference type="ARBA" id="ARBA00023136"/>
    </source>
</evidence>
<dbReference type="EMBL" id="MTKT01003240">
    <property type="protein sequence ID" value="OWM75693.1"/>
    <property type="molecule type" value="Genomic_DNA"/>
</dbReference>
<dbReference type="Proteomes" id="UP000197138">
    <property type="component" value="Unassembled WGS sequence"/>
</dbReference>
<dbReference type="PANTHER" id="PTHR13117">
    <property type="entry name" value="ENDOPLASMIC RETICULUM MULTISPAN TRANSMEMBRANE PROTEIN-RELATED"/>
    <property type="match status" value="1"/>
</dbReference>
<keyword evidence="7 9" id="KW-0472">Membrane</keyword>
<evidence type="ECO:0000256" key="9">
    <source>
        <dbReference type="RuleBase" id="RU365067"/>
    </source>
</evidence>
<name>A0A218WST1_PUNGR</name>
<gene>
    <name evidence="13" type="primary">LOC116193699</name>
    <name evidence="10" type="ORF">CDL15_Pgr021858</name>
</gene>
<comment type="function">
    <text evidence="8 9">Intramembrane glycolipid transporter that operates in the biosynthetic pathway of dolichol-linked oligosaccharides, the glycan precursors employed in protein asparagine (N)-glycosylation. The sequential addition of sugars to dolichol pyrophosphate produces dolichol-linked oligosaccharides containing fourteen sugars, including two GlcNAcs, nine mannoses and three glucoses. Once assembled, the oligosaccharide is transferred from the lipid to nascent proteins by oligosaccharyltransferases. The assembly of dolichol-linked oligosaccharides begins on the cytosolic side of the endoplasmic reticulum membrane and finishes in its lumen. RFT1 could mediate the translocation of the cytosolically oriented intermediate DolPP-GlcNAc2Man5, produced by ALG11, into the ER lumen where dolichol-linked oligosaccharides assembly continues. However, the intramembrane lipid transporter activity could not be confirmed in vitro.</text>
</comment>
<comment type="subcellular location">
    <subcellularLocation>
        <location evidence="1 9">Endoplasmic reticulum membrane</location>
        <topology evidence="1 9">Multi-pass membrane protein</topology>
    </subcellularLocation>
</comment>
<reference evidence="13" key="4">
    <citation type="submission" date="2025-04" db="UniProtKB">
        <authorList>
            <consortium name="RefSeq"/>
        </authorList>
    </citation>
    <scope>IDENTIFICATION</scope>
    <source>
        <tissue evidence="13">Leaf</tissue>
    </source>
</reference>
<evidence type="ECO:0000313" key="13">
    <source>
        <dbReference type="RefSeq" id="XP_031378301.1"/>
    </source>
</evidence>
<feature type="transmembrane region" description="Helical" evidence="9">
    <location>
        <begin position="12"/>
        <end position="31"/>
    </location>
</feature>
<dbReference type="GO" id="GO:0006488">
    <property type="term" value="P:dolichol-linked oligosaccharide biosynthetic process"/>
    <property type="evidence" value="ECO:0007669"/>
    <property type="project" value="InterPro"/>
</dbReference>
<keyword evidence="6 9" id="KW-1133">Transmembrane helix</keyword>
<evidence type="ECO:0000256" key="3">
    <source>
        <dbReference type="ARBA" id="ARBA00010288"/>
    </source>
</evidence>
<comment type="similarity">
    <text evidence="3 9">Belongs to the RFT1 family.</text>
</comment>
<evidence type="ECO:0000256" key="2">
    <source>
        <dbReference type="ARBA" id="ARBA00004922"/>
    </source>
</evidence>
<dbReference type="GO" id="GO:0005789">
    <property type="term" value="C:endoplasmic reticulum membrane"/>
    <property type="evidence" value="ECO:0007669"/>
    <property type="project" value="UniProtKB-SubCell"/>
</dbReference>
<sequence length="188" mass="21499">MPARKKLKFKINYWYGQILILAAGSSFFSIMRRNSIGNQWRQSGKEARKLRDQVAKQQQFLFALKPGTSEAFLHAVADKNQLICSNASLFAFSWVNVLLNVLLIHSAGAVGLIIADFLSMFLRIACSGAFIRQYFQEQDPFHFVGGPLRGLYPRDCSWTRRTSFRLFYSSLCWVDVLVHISLCYAKCL</sequence>
<evidence type="ECO:0000313" key="10">
    <source>
        <dbReference type="EMBL" id="OWM75693.1"/>
    </source>
</evidence>
<reference evidence="10" key="2">
    <citation type="submission" date="2017-06" db="EMBL/GenBank/DDBJ databases">
        <title>The pomegranate genome and the genomics of punicalagin biosynthesis.</title>
        <authorList>
            <person name="Xu C."/>
        </authorList>
    </citation>
    <scope>NUCLEOTIDE SEQUENCE [LARGE SCALE GENOMIC DNA]</scope>
    <source>
        <tissue evidence="10">Fresh leaf</tissue>
    </source>
</reference>